<comment type="caution">
    <text evidence="2">The sequence shown here is derived from an EMBL/GenBank/DDBJ whole genome shotgun (WGS) entry which is preliminary data.</text>
</comment>
<dbReference type="GeneID" id="31360918"/>
<dbReference type="EMBL" id="ADBJ01000025">
    <property type="protein sequence ID" value="EFA81445.1"/>
    <property type="molecule type" value="Genomic_DNA"/>
</dbReference>
<feature type="region of interest" description="Disordered" evidence="1">
    <location>
        <begin position="1"/>
        <end position="21"/>
    </location>
</feature>
<evidence type="ECO:0000313" key="2">
    <source>
        <dbReference type="EMBL" id="EFA81445.1"/>
    </source>
</evidence>
<dbReference type="Proteomes" id="UP000001396">
    <property type="component" value="Unassembled WGS sequence"/>
</dbReference>
<dbReference type="SUPFAM" id="SSF68912">
    <property type="entry name" value="Rho N-terminal domain-like"/>
    <property type="match status" value="1"/>
</dbReference>
<evidence type="ECO:0000256" key="1">
    <source>
        <dbReference type="SAM" id="MobiDB-lite"/>
    </source>
</evidence>
<dbReference type="AlphaFoldDB" id="D3BA58"/>
<reference evidence="2 3" key="1">
    <citation type="journal article" date="2011" name="Genome Res.">
        <title>Phylogeny-wide analysis of social amoeba genomes highlights ancient origins for complex intercellular communication.</title>
        <authorList>
            <person name="Heidel A.J."/>
            <person name="Lawal H.M."/>
            <person name="Felder M."/>
            <person name="Schilde C."/>
            <person name="Helps N.R."/>
            <person name="Tunggal B."/>
            <person name="Rivero F."/>
            <person name="John U."/>
            <person name="Schleicher M."/>
            <person name="Eichinger L."/>
            <person name="Platzer M."/>
            <person name="Noegel A.A."/>
            <person name="Schaap P."/>
            <person name="Gloeckner G."/>
        </authorList>
    </citation>
    <scope>NUCLEOTIDE SEQUENCE [LARGE SCALE GENOMIC DNA]</scope>
    <source>
        <strain evidence="3">ATCC 26659 / Pp 5 / PN500</strain>
    </source>
</reference>
<protein>
    <submittedName>
        <fullName evidence="2">Uncharacterized protein</fullName>
    </submittedName>
</protein>
<accession>D3BA58</accession>
<dbReference type="InParanoid" id="D3BA58"/>
<proteinExistence type="predicted"/>
<gene>
    <name evidence="2" type="ORF">PPL_05433</name>
</gene>
<dbReference type="RefSeq" id="XP_020433563.1">
    <property type="nucleotide sequence ID" value="XM_020576314.1"/>
</dbReference>
<evidence type="ECO:0000313" key="3">
    <source>
        <dbReference type="Proteomes" id="UP000001396"/>
    </source>
</evidence>
<organism evidence="2 3">
    <name type="scientific">Heterostelium pallidum (strain ATCC 26659 / Pp 5 / PN500)</name>
    <name type="common">Cellular slime mold</name>
    <name type="synonym">Polysphondylium pallidum</name>
    <dbReference type="NCBI Taxonomy" id="670386"/>
    <lineage>
        <taxon>Eukaryota</taxon>
        <taxon>Amoebozoa</taxon>
        <taxon>Evosea</taxon>
        <taxon>Eumycetozoa</taxon>
        <taxon>Dictyostelia</taxon>
        <taxon>Acytosteliales</taxon>
        <taxon>Acytosteliaceae</taxon>
        <taxon>Heterostelium</taxon>
    </lineage>
</organism>
<keyword evidence="3" id="KW-1185">Reference proteome</keyword>
<dbReference type="InterPro" id="IPR036269">
    <property type="entry name" value="Rho_N_sf"/>
</dbReference>
<name>D3BA58_HETP5</name>
<sequence length="159" mass="18407">MTVNIDMISDEDDTPLTTTTTIESSQSELKKLTKDKLLKICKKDKIRASKSFRKDELIQSILDFHCKPDLIIPSQEDVVDTTPKSNHSMNEFNSDSAEYSLPTTTIIKILRRCWILRLQSEDIKNRYREALQLTSINKQFHAIVGISIKKDWRELLPIL</sequence>